<keyword evidence="10" id="KW-1185">Reference proteome</keyword>
<keyword evidence="4 6" id="KW-1015">Disulfide bond</keyword>
<dbReference type="InterPro" id="IPR013780">
    <property type="entry name" value="Glyco_hydro_b"/>
</dbReference>
<dbReference type="InterPro" id="IPR002241">
    <property type="entry name" value="Glyco_hydro_27"/>
</dbReference>
<evidence type="ECO:0000259" key="8">
    <source>
        <dbReference type="Pfam" id="PF17801"/>
    </source>
</evidence>
<dbReference type="Gene3D" id="2.60.40.1180">
    <property type="entry name" value="Golgi alpha-mannosidase II"/>
    <property type="match status" value="1"/>
</dbReference>
<evidence type="ECO:0000313" key="10">
    <source>
        <dbReference type="Proteomes" id="UP000223749"/>
    </source>
</evidence>
<evidence type="ECO:0000256" key="7">
    <source>
        <dbReference type="SAM" id="SignalP"/>
    </source>
</evidence>
<evidence type="ECO:0000256" key="4">
    <source>
        <dbReference type="ARBA" id="ARBA00023157"/>
    </source>
</evidence>
<dbReference type="SUPFAM" id="SSF51445">
    <property type="entry name" value="(Trans)glycosidases"/>
    <property type="match status" value="1"/>
</dbReference>
<dbReference type="OrthoDB" id="9807519at2"/>
<dbReference type="AlphaFoldDB" id="A0A2D1U6F3"/>
<dbReference type="Proteomes" id="UP000223749">
    <property type="component" value="Chromosome"/>
</dbReference>
<evidence type="ECO:0000256" key="1">
    <source>
        <dbReference type="ARBA" id="ARBA00009743"/>
    </source>
</evidence>
<sequence>MNRFLFTLFLLSSCICCTTLNAQSTIPVSAQKKNIKRKTPIMGWSSWNNFRVAINENIIKAQADKLISTKLKDAGYNFVNIDDGFFGGRNENGDLLTHPGRFPSGMKALADYIHSKGLKAGIYSDAGINTCASVYDRDTIGVGSGLYGHDEQDLNLMLKTWGYDFIKVDWCGGERLGLNEEVRYTQIANRIRAINSNVLFNICRWQFPGKWAVEIADSWRISGDIGNEFSSILHIIDKNADLWKYSAPGHVNDMDMLQVGRGMSYEEDKSHFTMWCVMNSPLLLGNDLRTVSKETLDLVTNKEIIALNQDKLGYQARRLKKNGEFEVWAKPLASTMSGQVAVVLLNRSAKKEAITFDLDNVGINAESGYEIRDLWMHKDGELMKSKSQSFEVPSHGVIVLKISGKSKAFNVFQEDKKP</sequence>
<dbReference type="EMBL" id="CP024091">
    <property type="protein sequence ID" value="ATP57186.1"/>
    <property type="molecule type" value="Genomic_DNA"/>
</dbReference>
<dbReference type="FunFam" id="2.60.40.1180:FF:000008">
    <property type="entry name" value="Alpha-galactosidase"/>
    <property type="match status" value="1"/>
</dbReference>
<comment type="similarity">
    <text evidence="1 6">Belongs to the glycosyl hydrolase 27 family.</text>
</comment>
<dbReference type="Pfam" id="PF17801">
    <property type="entry name" value="Melibiase_C"/>
    <property type="match status" value="1"/>
</dbReference>
<keyword evidence="2 7" id="KW-0732">Signal</keyword>
<dbReference type="GO" id="GO:0005975">
    <property type="term" value="P:carbohydrate metabolic process"/>
    <property type="evidence" value="ECO:0007669"/>
    <property type="project" value="InterPro"/>
</dbReference>
<organism evidence="9 10">
    <name type="scientific">Pedobacter ginsengisoli</name>
    <dbReference type="NCBI Taxonomy" id="363852"/>
    <lineage>
        <taxon>Bacteria</taxon>
        <taxon>Pseudomonadati</taxon>
        <taxon>Bacteroidota</taxon>
        <taxon>Sphingobacteriia</taxon>
        <taxon>Sphingobacteriales</taxon>
        <taxon>Sphingobacteriaceae</taxon>
        <taxon>Pedobacter</taxon>
    </lineage>
</organism>
<evidence type="ECO:0000313" key="9">
    <source>
        <dbReference type="EMBL" id="ATP57186.1"/>
    </source>
</evidence>
<protein>
    <recommendedName>
        <fullName evidence="6">Alpha-galactosidase</fullName>
        <ecNumber evidence="6">3.2.1.22</ecNumber>
    </recommendedName>
    <alternativeName>
        <fullName evidence="6">Melibiase</fullName>
    </alternativeName>
</protein>
<evidence type="ECO:0000256" key="5">
    <source>
        <dbReference type="ARBA" id="ARBA00023295"/>
    </source>
</evidence>
<name>A0A2D1U6F3_9SPHI</name>
<dbReference type="GO" id="GO:0004557">
    <property type="term" value="F:alpha-galactosidase activity"/>
    <property type="evidence" value="ECO:0007669"/>
    <property type="project" value="UniProtKB-EC"/>
</dbReference>
<dbReference type="KEGG" id="pgs:CPT03_12235"/>
<dbReference type="SUPFAM" id="SSF51011">
    <property type="entry name" value="Glycosyl hydrolase domain"/>
    <property type="match status" value="1"/>
</dbReference>
<evidence type="ECO:0000256" key="6">
    <source>
        <dbReference type="RuleBase" id="RU361168"/>
    </source>
</evidence>
<dbReference type="RefSeq" id="WP_099439114.1">
    <property type="nucleotide sequence ID" value="NZ_CP024091.1"/>
</dbReference>
<dbReference type="PANTHER" id="PTHR11452:SF75">
    <property type="entry name" value="ALPHA-GALACTOSIDASE MEL1"/>
    <property type="match status" value="1"/>
</dbReference>
<proteinExistence type="inferred from homology"/>
<gene>
    <name evidence="9" type="ORF">CPT03_12235</name>
</gene>
<dbReference type="CDD" id="cd14792">
    <property type="entry name" value="GH27"/>
    <property type="match status" value="1"/>
</dbReference>
<dbReference type="Pfam" id="PF16499">
    <property type="entry name" value="Melibiase_2"/>
    <property type="match status" value="1"/>
</dbReference>
<keyword evidence="3 6" id="KW-0378">Hydrolase</keyword>
<dbReference type="Gene3D" id="3.20.20.70">
    <property type="entry name" value="Aldolase class I"/>
    <property type="match status" value="1"/>
</dbReference>
<feature type="signal peptide" evidence="7">
    <location>
        <begin position="1"/>
        <end position="22"/>
    </location>
</feature>
<dbReference type="PANTHER" id="PTHR11452">
    <property type="entry name" value="ALPHA-GALACTOSIDASE/ALPHA-N-ACETYLGALACTOSAMINIDASE"/>
    <property type="match status" value="1"/>
</dbReference>
<evidence type="ECO:0000256" key="3">
    <source>
        <dbReference type="ARBA" id="ARBA00022801"/>
    </source>
</evidence>
<evidence type="ECO:0000256" key="2">
    <source>
        <dbReference type="ARBA" id="ARBA00022729"/>
    </source>
</evidence>
<dbReference type="EC" id="3.2.1.22" evidence="6"/>
<feature type="domain" description="Alpha galactosidase C-terminal" evidence="8">
    <location>
        <begin position="323"/>
        <end position="402"/>
    </location>
</feature>
<dbReference type="PRINTS" id="PR00740">
    <property type="entry name" value="GLHYDRLASE27"/>
</dbReference>
<comment type="catalytic activity">
    <reaction evidence="6">
        <text>Hydrolysis of terminal, non-reducing alpha-D-galactose residues in alpha-D-galactosides, including galactose oligosaccharides, galactomannans and galactolipids.</text>
        <dbReference type="EC" id="3.2.1.22"/>
    </reaction>
</comment>
<keyword evidence="5 6" id="KW-0326">Glycosidase</keyword>
<dbReference type="InterPro" id="IPR041233">
    <property type="entry name" value="Melibiase_C"/>
</dbReference>
<feature type="chain" id="PRO_5013823794" description="Alpha-galactosidase" evidence="7">
    <location>
        <begin position="23"/>
        <end position="418"/>
    </location>
</feature>
<reference evidence="9 10" key="1">
    <citation type="submission" date="2017-10" db="EMBL/GenBank/DDBJ databases">
        <title>Whole genome of Pedobacter ginsengisoli T01R-27 isolated from tomato rhizosphere.</title>
        <authorList>
            <person name="Weon H.-Y."/>
            <person name="Lee S.A."/>
            <person name="Sang M.K."/>
            <person name="Song J."/>
        </authorList>
    </citation>
    <scope>NUCLEOTIDE SEQUENCE [LARGE SCALE GENOMIC DNA]</scope>
    <source>
        <strain evidence="9 10">T01R-27</strain>
    </source>
</reference>
<dbReference type="InterPro" id="IPR017853">
    <property type="entry name" value="GH"/>
</dbReference>
<dbReference type="InterPro" id="IPR013785">
    <property type="entry name" value="Aldolase_TIM"/>
</dbReference>
<accession>A0A2D1U6F3</accession>